<dbReference type="SMART" id="SM00448">
    <property type="entry name" value="REC"/>
    <property type="match status" value="1"/>
</dbReference>
<dbReference type="SUPFAM" id="SSF52172">
    <property type="entry name" value="CheY-like"/>
    <property type="match status" value="1"/>
</dbReference>
<accession>A0A2I1M382</accession>
<evidence type="ECO:0000259" key="2">
    <source>
        <dbReference type="PROSITE" id="PS50110"/>
    </source>
</evidence>
<dbReference type="Gene3D" id="3.40.50.2300">
    <property type="match status" value="1"/>
</dbReference>
<dbReference type="PROSITE" id="PS50110">
    <property type="entry name" value="RESPONSE_REGULATORY"/>
    <property type="match status" value="1"/>
</dbReference>
<dbReference type="InterPro" id="IPR011006">
    <property type="entry name" value="CheY-like_superfamily"/>
</dbReference>
<protein>
    <recommendedName>
        <fullName evidence="6">DNA-binding response regulator</fullName>
    </recommendedName>
</protein>
<sequence length="253" mass="28830">MPKPPILYNILMRTAIIDDQETEAEQTYNLLTTYCAKHSISFECSRFTNGEDFLQFILENQTNANVLPELIFMDIEMPGLNGMDTARKIREAGNESVLIFTTRLAQYATHGYEVDAIGYLLKPLDQYSFAMRMKKAMYLLAATHENSSATFSLNYRGKTSQIKAADVYYVEVKGHYCIYYTTQGTFEVKESLITAAEKLNPLGNFFACSRFYLINLNHVTTVQGYEVYFDHATSVKVSRLKKSQLIERLGSLS</sequence>
<feature type="domain" description="Response regulatory" evidence="2">
    <location>
        <begin position="13"/>
        <end position="137"/>
    </location>
</feature>
<dbReference type="Gene3D" id="2.40.50.1020">
    <property type="entry name" value="LytTr DNA-binding domain"/>
    <property type="match status" value="1"/>
</dbReference>
<dbReference type="InterPro" id="IPR046947">
    <property type="entry name" value="LytR-like"/>
</dbReference>
<dbReference type="Proteomes" id="UP000242263">
    <property type="component" value="Unassembled WGS sequence"/>
</dbReference>
<name>A0A2I1M382_9BIFI</name>
<dbReference type="PANTHER" id="PTHR37299">
    <property type="entry name" value="TRANSCRIPTIONAL REGULATOR-RELATED"/>
    <property type="match status" value="1"/>
</dbReference>
<evidence type="ECO:0000313" key="4">
    <source>
        <dbReference type="EMBL" id="PKZ14592.1"/>
    </source>
</evidence>
<dbReference type="PANTHER" id="PTHR37299:SF1">
    <property type="entry name" value="STAGE 0 SPORULATION PROTEIN A HOMOLOG"/>
    <property type="match status" value="1"/>
</dbReference>
<organism evidence="4 5">
    <name type="scientific">Alloscardovia omnicolens</name>
    <dbReference type="NCBI Taxonomy" id="419015"/>
    <lineage>
        <taxon>Bacteria</taxon>
        <taxon>Bacillati</taxon>
        <taxon>Actinomycetota</taxon>
        <taxon>Actinomycetes</taxon>
        <taxon>Bifidobacteriales</taxon>
        <taxon>Bifidobacteriaceae</taxon>
        <taxon>Alloscardovia</taxon>
    </lineage>
</organism>
<evidence type="ECO:0000313" key="5">
    <source>
        <dbReference type="Proteomes" id="UP000242263"/>
    </source>
</evidence>
<dbReference type="AlphaFoldDB" id="A0A2I1M382"/>
<dbReference type="InterPro" id="IPR007492">
    <property type="entry name" value="LytTR_DNA-bd_dom"/>
</dbReference>
<dbReference type="SMART" id="SM00850">
    <property type="entry name" value="LytTR"/>
    <property type="match status" value="1"/>
</dbReference>
<dbReference type="EMBL" id="PKGU01000004">
    <property type="protein sequence ID" value="PKZ14592.1"/>
    <property type="molecule type" value="Genomic_DNA"/>
</dbReference>
<dbReference type="InterPro" id="IPR001789">
    <property type="entry name" value="Sig_transdc_resp-reg_receiver"/>
</dbReference>
<keyword evidence="1" id="KW-0597">Phosphoprotein</keyword>
<feature type="modified residue" description="4-aspartylphosphate" evidence="1">
    <location>
        <position position="74"/>
    </location>
</feature>
<feature type="domain" description="HTH LytTR-type" evidence="3">
    <location>
        <begin position="151"/>
        <end position="251"/>
    </location>
</feature>
<dbReference type="GO" id="GO:0003677">
    <property type="term" value="F:DNA binding"/>
    <property type="evidence" value="ECO:0007669"/>
    <property type="project" value="InterPro"/>
</dbReference>
<dbReference type="Pfam" id="PF04397">
    <property type="entry name" value="LytTR"/>
    <property type="match status" value="1"/>
</dbReference>
<proteinExistence type="predicted"/>
<dbReference type="GO" id="GO:0000156">
    <property type="term" value="F:phosphorelay response regulator activity"/>
    <property type="evidence" value="ECO:0007669"/>
    <property type="project" value="InterPro"/>
</dbReference>
<evidence type="ECO:0000259" key="3">
    <source>
        <dbReference type="PROSITE" id="PS50930"/>
    </source>
</evidence>
<reference evidence="4 5" key="1">
    <citation type="submission" date="2017-12" db="EMBL/GenBank/DDBJ databases">
        <title>Phylogenetic diversity of female urinary microbiome.</title>
        <authorList>
            <person name="Thomas-White K."/>
            <person name="Wolfe A.J."/>
        </authorList>
    </citation>
    <scope>NUCLEOTIDE SEQUENCE [LARGE SCALE GENOMIC DNA]</scope>
    <source>
        <strain evidence="4 5">UMB0064</strain>
    </source>
</reference>
<dbReference type="Pfam" id="PF00072">
    <property type="entry name" value="Response_reg"/>
    <property type="match status" value="1"/>
</dbReference>
<evidence type="ECO:0000256" key="1">
    <source>
        <dbReference type="PROSITE-ProRule" id="PRU00169"/>
    </source>
</evidence>
<gene>
    <name evidence="4" type="ORF">CYJ32_06555</name>
</gene>
<dbReference type="RefSeq" id="WP_101541510.1">
    <property type="nucleotide sequence ID" value="NZ_PKGU01000004.1"/>
</dbReference>
<comment type="caution">
    <text evidence="4">The sequence shown here is derived from an EMBL/GenBank/DDBJ whole genome shotgun (WGS) entry which is preliminary data.</text>
</comment>
<dbReference type="PROSITE" id="PS50930">
    <property type="entry name" value="HTH_LYTTR"/>
    <property type="match status" value="1"/>
</dbReference>
<evidence type="ECO:0008006" key="6">
    <source>
        <dbReference type="Google" id="ProtNLM"/>
    </source>
</evidence>